<evidence type="ECO:0000313" key="3">
    <source>
        <dbReference type="Proteomes" id="UP000594771"/>
    </source>
</evidence>
<gene>
    <name evidence="2" type="ORF">I6G68_01810</name>
</gene>
<dbReference type="InterPro" id="IPR018647">
    <property type="entry name" value="SLFN_3-like_DNA/RNA_helicase"/>
</dbReference>
<dbReference type="InterPro" id="IPR027417">
    <property type="entry name" value="P-loop_NTPase"/>
</dbReference>
<organism evidence="2 3">
    <name type="scientific">Aerococcus urinae</name>
    <dbReference type="NCBI Taxonomy" id="1376"/>
    <lineage>
        <taxon>Bacteria</taxon>
        <taxon>Bacillati</taxon>
        <taxon>Bacillota</taxon>
        <taxon>Bacilli</taxon>
        <taxon>Lactobacillales</taxon>
        <taxon>Aerococcaceae</taxon>
        <taxon>Aerococcus</taxon>
    </lineage>
</organism>
<protein>
    <submittedName>
        <fullName evidence="2">DUF2075 domain-containing protein</fullName>
    </submittedName>
</protein>
<dbReference type="AlphaFoldDB" id="A0A7T2RR52"/>
<dbReference type="CDD" id="cd10439">
    <property type="entry name" value="GIY-YIG_COG3410"/>
    <property type="match status" value="1"/>
</dbReference>
<evidence type="ECO:0000259" key="1">
    <source>
        <dbReference type="PROSITE" id="PS50164"/>
    </source>
</evidence>
<dbReference type="RefSeq" id="WP_060785007.1">
    <property type="nucleotide sequence ID" value="NZ_CAJHMS010000013.1"/>
</dbReference>
<proteinExistence type="predicted"/>
<evidence type="ECO:0000313" key="2">
    <source>
        <dbReference type="EMBL" id="QPS01836.1"/>
    </source>
</evidence>
<dbReference type="OrthoDB" id="3193269at2"/>
<sequence length="606" mass="70244">MTNDRPIIEQIDYDETALKKFEQSMQKNTETLTNSVSKSDMFLAYPTVYVITGEKSKKFIGYVGETTNIISRTQQHLTRDPIERQDWREFKQAKSASLFIIGHEKFNKSLTLDIENRLMLYMSGNPNIGQLNNRRNNPQIKYYTHEYLEDFTSKIWQDLHDHEPEIFPDESVIKDSALFKASPFHKLTLEQIKAKKKIFDKVLDNFKKQKSSKSDEEAELILVSGEAGAGKTVLLSALFYELNNLRYQDSHIENDEAEIIDSLDDPLDCYLLVNHNEQLQVYNDIALKLNIQKKKDEKVLKPTTFINKAKKLDHPVDIVLIDEGHLLLTQGNQGYSGKDQLTDILEHAKLVILIFDEDQIIARTQYWENLRIDQMIDRSIENDNYIYLENRMRIHSGPETVEWINTFVKDRKITNIPNDSLGYDIKIFDDSQSMYQAIIEKAQNRDNGISRMLATYDWDWKAPTKEKSAWYVEDGDFKLPWNYTDTKQPSKSKDNQSWAEQPKSLHEVGSTYTIQGFDLNYAGVIIGPSVKYRNGKVIYDASAARSDQMTKKRTLESGEKVDISDKLLQNQLNVLLKRGINGLYIHAVDKELQAMLQKAQNHELKE</sequence>
<dbReference type="InterPro" id="IPR000305">
    <property type="entry name" value="GIY-YIG_endonuc"/>
</dbReference>
<dbReference type="Pfam" id="PF09848">
    <property type="entry name" value="SLFN-g3_helicase"/>
    <property type="match status" value="1"/>
</dbReference>
<dbReference type="SUPFAM" id="SSF52540">
    <property type="entry name" value="P-loop containing nucleoside triphosphate hydrolases"/>
    <property type="match status" value="1"/>
</dbReference>
<dbReference type="GeneID" id="35766819"/>
<accession>A0A7T2RR52</accession>
<dbReference type="PROSITE" id="PS50164">
    <property type="entry name" value="GIY_YIG"/>
    <property type="match status" value="1"/>
</dbReference>
<dbReference type="EMBL" id="CP065662">
    <property type="protein sequence ID" value="QPS01836.1"/>
    <property type="molecule type" value="Genomic_DNA"/>
</dbReference>
<name>A0A7T2RR52_9LACT</name>
<feature type="domain" description="GIY-YIG" evidence="1">
    <location>
        <begin position="44"/>
        <end position="134"/>
    </location>
</feature>
<dbReference type="Proteomes" id="UP000594771">
    <property type="component" value="Chromosome"/>
</dbReference>
<reference evidence="2 3" key="1">
    <citation type="submission" date="2020-12" db="EMBL/GenBank/DDBJ databases">
        <title>FDA dAtabase for Regulatory Grade micrObial Sequences (FDA-ARGOS): Supporting development and validation of Infectious Disease Dx tests.</title>
        <authorList>
            <person name="Sproer C."/>
            <person name="Gronow S."/>
            <person name="Severitt S."/>
            <person name="Schroder I."/>
            <person name="Tallon L."/>
            <person name="Sadzewicz L."/>
            <person name="Zhao X."/>
            <person name="Boylan J."/>
            <person name="Ott S."/>
            <person name="Bowen H."/>
            <person name="Vavikolanu K."/>
            <person name="Mehta A."/>
            <person name="Aluvathingal J."/>
            <person name="Nadendla S."/>
            <person name="Lowell S."/>
            <person name="Myers T."/>
            <person name="Yan Y."/>
            <person name="Sichtig H."/>
        </authorList>
    </citation>
    <scope>NUCLEOTIDE SEQUENCE [LARGE SCALE GENOMIC DNA]</scope>
    <source>
        <strain evidence="2 3">FDAARGOS_911</strain>
    </source>
</reference>
<dbReference type="Gene3D" id="3.40.50.300">
    <property type="entry name" value="P-loop containing nucleotide triphosphate hydrolases"/>
    <property type="match status" value="1"/>
</dbReference>